<evidence type="ECO:0000313" key="13">
    <source>
        <dbReference type="Proteomes" id="UP000190102"/>
    </source>
</evidence>
<dbReference type="InterPro" id="IPR010998">
    <property type="entry name" value="Integrase_recombinase_N"/>
</dbReference>
<proteinExistence type="inferred from homology"/>
<protein>
    <recommendedName>
        <fullName evidence="9">Tyrosine recombinase XerC</fullName>
    </recommendedName>
</protein>
<dbReference type="PANTHER" id="PTHR30349">
    <property type="entry name" value="PHAGE INTEGRASE-RELATED"/>
    <property type="match status" value="1"/>
</dbReference>
<evidence type="ECO:0000256" key="7">
    <source>
        <dbReference type="ARBA" id="ARBA00023172"/>
    </source>
</evidence>
<gene>
    <name evidence="9" type="primary">xerC</name>
    <name evidence="12" type="ORF">SAMN02745119_00579</name>
</gene>
<dbReference type="InterPro" id="IPR004107">
    <property type="entry name" value="Integrase_SAM-like_N"/>
</dbReference>
<dbReference type="InterPro" id="IPR050090">
    <property type="entry name" value="Tyrosine_recombinase_XerCD"/>
</dbReference>
<reference evidence="13" key="1">
    <citation type="submission" date="2017-02" db="EMBL/GenBank/DDBJ databases">
        <authorList>
            <person name="Varghese N."/>
            <person name="Submissions S."/>
        </authorList>
    </citation>
    <scope>NUCLEOTIDE SEQUENCE [LARGE SCALE GENOMIC DNA]</scope>
    <source>
        <strain evidence="13">ATCC BAA-34</strain>
    </source>
</reference>
<keyword evidence="7 9" id="KW-0233">DNA recombination</keyword>
<dbReference type="GO" id="GO:0051301">
    <property type="term" value="P:cell division"/>
    <property type="evidence" value="ECO:0007669"/>
    <property type="project" value="UniProtKB-KW"/>
</dbReference>
<dbReference type="InterPro" id="IPR013762">
    <property type="entry name" value="Integrase-like_cat_sf"/>
</dbReference>
<evidence type="ECO:0000256" key="8">
    <source>
        <dbReference type="ARBA" id="ARBA00023306"/>
    </source>
</evidence>
<dbReference type="GO" id="GO:0006313">
    <property type="term" value="P:DNA transposition"/>
    <property type="evidence" value="ECO:0007669"/>
    <property type="project" value="UniProtKB-UniRule"/>
</dbReference>
<keyword evidence="8 9" id="KW-0131">Cell cycle</keyword>
<dbReference type="InterPro" id="IPR002104">
    <property type="entry name" value="Integrase_catalytic"/>
</dbReference>
<dbReference type="PANTHER" id="PTHR30349:SF77">
    <property type="entry name" value="TYROSINE RECOMBINASE XERC"/>
    <property type="match status" value="1"/>
</dbReference>
<evidence type="ECO:0000256" key="3">
    <source>
        <dbReference type="ARBA" id="ARBA00022618"/>
    </source>
</evidence>
<evidence type="ECO:0000313" key="12">
    <source>
        <dbReference type="EMBL" id="SJZ42303.1"/>
    </source>
</evidence>
<dbReference type="AlphaFoldDB" id="A0A1T4KIW4"/>
<dbReference type="Pfam" id="PF02899">
    <property type="entry name" value="Phage_int_SAM_1"/>
    <property type="match status" value="1"/>
</dbReference>
<dbReference type="HAMAP" id="MF_01808">
    <property type="entry name" value="Recomb_XerC_XerD"/>
    <property type="match status" value="1"/>
</dbReference>
<dbReference type="Pfam" id="PF00589">
    <property type="entry name" value="Phage_integrase"/>
    <property type="match status" value="1"/>
</dbReference>
<dbReference type="NCBIfam" id="NF001399">
    <property type="entry name" value="PRK00283.1"/>
    <property type="match status" value="1"/>
</dbReference>
<dbReference type="Gene3D" id="1.10.150.130">
    <property type="match status" value="1"/>
</dbReference>
<accession>A0A1T4KIW4</accession>
<dbReference type="GO" id="GO:0009037">
    <property type="term" value="F:tyrosine-based site-specific recombinase activity"/>
    <property type="evidence" value="ECO:0007669"/>
    <property type="project" value="UniProtKB-UniRule"/>
</dbReference>
<feature type="active site" evidence="9">
    <location>
        <position position="251"/>
    </location>
</feature>
<dbReference type="SUPFAM" id="SSF47823">
    <property type="entry name" value="lambda integrase-like, N-terminal domain"/>
    <property type="match status" value="1"/>
</dbReference>
<evidence type="ECO:0000256" key="4">
    <source>
        <dbReference type="ARBA" id="ARBA00022829"/>
    </source>
</evidence>
<evidence type="ECO:0000259" key="11">
    <source>
        <dbReference type="PROSITE" id="PS51900"/>
    </source>
</evidence>
<keyword evidence="5 9" id="KW-0229">DNA integration</keyword>
<evidence type="ECO:0000259" key="10">
    <source>
        <dbReference type="PROSITE" id="PS51898"/>
    </source>
</evidence>
<comment type="subcellular location">
    <subcellularLocation>
        <location evidence="1 9">Cytoplasm</location>
    </subcellularLocation>
</comment>
<feature type="active site" evidence="9">
    <location>
        <position position="160"/>
    </location>
</feature>
<keyword evidence="3 9" id="KW-0132">Cell division</keyword>
<dbReference type="PROSITE" id="PS51900">
    <property type="entry name" value="CB"/>
    <property type="match status" value="1"/>
</dbReference>
<dbReference type="STRING" id="115783.SAMN02745119_00579"/>
<feature type="active site" description="O-(3'-phospho-DNA)-tyrosine intermediate" evidence="9">
    <location>
        <position position="286"/>
    </location>
</feature>
<comment type="similarity">
    <text evidence="9">Belongs to the 'phage' integrase family. XerC subfamily.</text>
</comment>
<dbReference type="Proteomes" id="UP000190102">
    <property type="component" value="Unassembled WGS sequence"/>
</dbReference>
<dbReference type="GO" id="GO:0003677">
    <property type="term" value="F:DNA binding"/>
    <property type="evidence" value="ECO:0007669"/>
    <property type="project" value="UniProtKB-UniRule"/>
</dbReference>
<dbReference type="GO" id="GO:0005737">
    <property type="term" value="C:cytoplasm"/>
    <property type="evidence" value="ECO:0007669"/>
    <property type="project" value="UniProtKB-SubCell"/>
</dbReference>
<dbReference type="InterPro" id="IPR023009">
    <property type="entry name" value="Tyrosine_recombinase_XerC/XerD"/>
</dbReference>
<feature type="active site" evidence="9">
    <location>
        <position position="184"/>
    </location>
</feature>
<keyword evidence="13" id="KW-1185">Reference proteome</keyword>
<evidence type="ECO:0000256" key="9">
    <source>
        <dbReference type="HAMAP-Rule" id="MF_01808"/>
    </source>
</evidence>
<dbReference type="InterPro" id="IPR011010">
    <property type="entry name" value="DNA_brk_join_enz"/>
</dbReference>
<sequence>MAGLSAQVAAFLEFLATQRNASLHTIAAYRNDLSRFTAFVCQERGEGSTASDVDHLLLRLYLARLNGVSELHPNCYAKSSIGRKLAAIRAFFAWLIRTRQLEVNPAELIATPKREQRLPFHLNIDQIVTLVEAPPQQAGDEPCKNRDTAILELLYSSGLRVSELTNLSIGDVDRAAGMVRVLGKGSKERIVPIGAVALVALERYLAERGHPDDNAPLFLGSRGARINRRAVAELVKRWSKLISTFKSVSPHTLRHTFATHLLEAGADLRSIQELLGHSSLSTTQKYTHVGIDQLLKVYDKAHPRAHEQDKGGD</sequence>
<name>A0A1T4KIW4_9BACT</name>
<dbReference type="RefSeq" id="WP_078788867.1">
    <property type="nucleotide sequence ID" value="NZ_FUWR01000001.1"/>
</dbReference>
<comment type="function">
    <text evidence="9">Site-specific tyrosine recombinase, which acts by catalyzing the cutting and rejoining of the recombining DNA molecules. The XerC-XerD complex is essential to convert dimers of the bacterial chromosome into monomers to permit their segregation at cell division. It also contributes to the segregational stability of plasmids.</text>
</comment>
<dbReference type="PROSITE" id="PS51898">
    <property type="entry name" value="TYR_RECOMBINASE"/>
    <property type="match status" value="1"/>
</dbReference>
<dbReference type="OrthoDB" id="9801717at2"/>
<evidence type="ECO:0000256" key="2">
    <source>
        <dbReference type="ARBA" id="ARBA00022490"/>
    </source>
</evidence>
<keyword evidence="6 9" id="KW-0238">DNA-binding</keyword>
<evidence type="ECO:0000256" key="1">
    <source>
        <dbReference type="ARBA" id="ARBA00004496"/>
    </source>
</evidence>
<comment type="subunit">
    <text evidence="9">Forms a cyclic heterotetrameric complex composed of two molecules of XerC and two molecules of XerD.</text>
</comment>
<keyword evidence="2 9" id="KW-0963">Cytoplasm</keyword>
<dbReference type="SUPFAM" id="SSF56349">
    <property type="entry name" value="DNA breaking-rejoining enzymes"/>
    <property type="match status" value="1"/>
</dbReference>
<evidence type="ECO:0000256" key="6">
    <source>
        <dbReference type="ARBA" id="ARBA00023125"/>
    </source>
</evidence>
<feature type="domain" description="Tyr recombinase" evidence="10">
    <location>
        <begin position="117"/>
        <end position="299"/>
    </location>
</feature>
<dbReference type="GO" id="GO:0007059">
    <property type="term" value="P:chromosome segregation"/>
    <property type="evidence" value="ECO:0007669"/>
    <property type="project" value="UniProtKB-UniRule"/>
</dbReference>
<organism evidence="12 13">
    <name type="scientific">Trichlorobacter thiogenes</name>
    <dbReference type="NCBI Taxonomy" id="115783"/>
    <lineage>
        <taxon>Bacteria</taxon>
        <taxon>Pseudomonadati</taxon>
        <taxon>Thermodesulfobacteriota</taxon>
        <taxon>Desulfuromonadia</taxon>
        <taxon>Geobacterales</taxon>
        <taxon>Geobacteraceae</taxon>
        <taxon>Trichlorobacter</taxon>
    </lineage>
</organism>
<evidence type="ECO:0000256" key="5">
    <source>
        <dbReference type="ARBA" id="ARBA00022908"/>
    </source>
</evidence>
<dbReference type="CDD" id="cd00798">
    <property type="entry name" value="INT_XerDC_C"/>
    <property type="match status" value="1"/>
</dbReference>
<dbReference type="Gene3D" id="1.10.443.10">
    <property type="entry name" value="Intergrase catalytic core"/>
    <property type="match status" value="1"/>
</dbReference>
<feature type="active site" evidence="9">
    <location>
        <position position="277"/>
    </location>
</feature>
<keyword evidence="4 9" id="KW-0159">Chromosome partition</keyword>
<dbReference type="InterPro" id="IPR044068">
    <property type="entry name" value="CB"/>
</dbReference>
<feature type="domain" description="Core-binding (CB)" evidence="11">
    <location>
        <begin position="2"/>
        <end position="96"/>
    </location>
</feature>
<feature type="active site" evidence="9">
    <location>
        <position position="254"/>
    </location>
</feature>
<dbReference type="EMBL" id="FUWR01000001">
    <property type="protein sequence ID" value="SJZ42303.1"/>
    <property type="molecule type" value="Genomic_DNA"/>
</dbReference>